<dbReference type="InterPro" id="IPR029063">
    <property type="entry name" value="SAM-dependent_MTases_sf"/>
</dbReference>
<dbReference type="Gene3D" id="3.40.50.150">
    <property type="entry name" value="Vaccinia Virus protein VP39"/>
    <property type="match status" value="1"/>
</dbReference>
<keyword evidence="2" id="KW-0489">Methyltransferase</keyword>
<keyword evidence="3" id="KW-1185">Reference proteome</keyword>
<dbReference type="OrthoDB" id="2013972at2759"/>
<name>A0A3N4IFA9_ASCIM</name>
<evidence type="ECO:0000313" key="3">
    <source>
        <dbReference type="Proteomes" id="UP000275078"/>
    </source>
</evidence>
<feature type="compositionally biased region" description="Basic and acidic residues" evidence="1">
    <location>
        <begin position="341"/>
        <end position="355"/>
    </location>
</feature>
<dbReference type="AlphaFoldDB" id="A0A3N4IFA9"/>
<dbReference type="STRING" id="1160509.A0A3N4IFA9"/>
<evidence type="ECO:0000256" key="1">
    <source>
        <dbReference type="SAM" id="MobiDB-lite"/>
    </source>
</evidence>
<feature type="region of interest" description="Disordered" evidence="1">
    <location>
        <begin position="335"/>
        <end position="355"/>
    </location>
</feature>
<dbReference type="SUPFAM" id="SSF53335">
    <property type="entry name" value="S-adenosyl-L-methionine-dependent methyltransferases"/>
    <property type="match status" value="1"/>
</dbReference>
<dbReference type="GO" id="GO:0008168">
    <property type="term" value="F:methyltransferase activity"/>
    <property type="evidence" value="ECO:0007669"/>
    <property type="project" value="UniProtKB-KW"/>
</dbReference>
<dbReference type="Pfam" id="PF13489">
    <property type="entry name" value="Methyltransf_23"/>
    <property type="match status" value="1"/>
</dbReference>
<sequence>MATTAPALDPTYPDPTSTIEIGEDDDSFSDTSSLSANSDTTSLTSSVFNYVYENGRRYASHRTGNYVLPNDEEEQERLDLTHHVYCALLGGELHLAPLDNPKNILDLGCGTGIWAIEMGDLYPECEIIGTDLSPIQPVFVPPNVSFEVDNWEDEWLFGRKFDMIHMRMLQGAVKDFDVIFTKAYDALAPGGWIELVECHMDPYSEDGTYERLATGLHTYFSSLLSASAKLGCVMDQTPQLQQKIKSAGFTNVSERTYKAPVGAWPKDHKMKEVGRTMYGICMIGAESYGLALFTRVLGMDEEEAQKIIEGARRDLGRRGVHTVFKQHIIIGQKPFETETTGTKETKTTTGKEEVE</sequence>
<keyword evidence="2" id="KW-0808">Transferase</keyword>
<dbReference type="CDD" id="cd02440">
    <property type="entry name" value="AdoMet_MTases"/>
    <property type="match status" value="1"/>
</dbReference>
<feature type="compositionally biased region" description="Low complexity" evidence="1">
    <location>
        <begin position="29"/>
        <end position="40"/>
    </location>
</feature>
<dbReference type="Proteomes" id="UP000275078">
    <property type="component" value="Unassembled WGS sequence"/>
</dbReference>
<dbReference type="PANTHER" id="PTHR43591:SF24">
    <property type="entry name" value="2-METHOXY-6-POLYPRENYL-1,4-BENZOQUINOL METHYLASE, MITOCHONDRIAL"/>
    <property type="match status" value="1"/>
</dbReference>
<dbReference type="EMBL" id="ML119657">
    <property type="protein sequence ID" value="RPA84842.1"/>
    <property type="molecule type" value="Genomic_DNA"/>
</dbReference>
<protein>
    <submittedName>
        <fullName evidence="2">S-adenosyl-L-methionine-dependent methyltransferase</fullName>
    </submittedName>
</protein>
<dbReference type="PANTHER" id="PTHR43591">
    <property type="entry name" value="METHYLTRANSFERASE"/>
    <property type="match status" value="1"/>
</dbReference>
<evidence type="ECO:0000313" key="2">
    <source>
        <dbReference type="EMBL" id="RPA84842.1"/>
    </source>
</evidence>
<gene>
    <name evidence="2" type="ORF">BJ508DRAFT_412570</name>
</gene>
<feature type="region of interest" description="Disordered" evidence="1">
    <location>
        <begin position="1"/>
        <end position="40"/>
    </location>
</feature>
<accession>A0A3N4IFA9</accession>
<proteinExistence type="predicted"/>
<reference evidence="2 3" key="1">
    <citation type="journal article" date="2018" name="Nat. Ecol. Evol.">
        <title>Pezizomycetes genomes reveal the molecular basis of ectomycorrhizal truffle lifestyle.</title>
        <authorList>
            <person name="Murat C."/>
            <person name="Payen T."/>
            <person name="Noel B."/>
            <person name="Kuo A."/>
            <person name="Morin E."/>
            <person name="Chen J."/>
            <person name="Kohler A."/>
            <person name="Krizsan K."/>
            <person name="Balestrini R."/>
            <person name="Da Silva C."/>
            <person name="Montanini B."/>
            <person name="Hainaut M."/>
            <person name="Levati E."/>
            <person name="Barry K.W."/>
            <person name="Belfiori B."/>
            <person name="Cichocki N."/>
            <person name="Clum A."/>
            <person name="Dockter R.B."/>
            <person name="Fauchery L."/>
            <person name="Guy J."/>
            <person name="Iotti M."/>
            <person name="Le Tacon F."/>
            <person name="Lindquist E.A."/>
            <person name="Lipzen A."/>
            <person name="Malagnac F."/>
            <person name="Mello A."/>
            <person name="Molinier V."/>
            <person name="Miyauchi S."/>
            <person name="Poulain J."/>
            <person name="Riccioni C."/>
            <person name="Rubini A."/>
            <person name="Sitrit Y."/>
            <person name="Splivallo R."/>
            <person name="Traeger S."/>
            <person name="Wang M."/>
            <person name="Zifcakova L."/>
            <person name="Wipf D."/>
            <person name="Zambonelli A."/>
            <person name="Paolocci F."/>
            <person name="Nowrousian M."/>
            <person name="Ottonello S."/>
            <person name="Baldrian P."/>
            <person name="Spatafora J.W."/>
            <person name="Henrissat B."/>
            <person name="Nagy L.G."/>
            <person name="Aury J.M."/>
            <person name="Wincker P."/>
            <person name="Grigoriev I.V."/>
            <person name="Bonfante P."/>
            <person name="Martin F.M."/>
        </authorList>
    </citation>
    <scope>NUCLEOTIDE SEQUENCE [LARGE SCALE GENOMIC DNA]</scope>
    <source>
        <strain evidence="2 3">RN42</strain>
    </source>
</reference>
<organism evidence="2 3">
    <name type="scientific">Ascobolus immersus RN42</name>
    <dbReference type="NCBI Taxonomy" id="1160509"/>
    <lineage>
        <taxon>Eukaryota</taxon>
        <taxon>Fungi</taxon>
        <taxon>Dikarya</taxon>
        <taxon>Ascomycota</taxon>
        <taxon>Pezizomycotina</taxon>
        <taxon>Pezizomycetes</taxon>
        <taxon>Pezizales</taxon>
        <taxon>Ascobolaceae</taxon>
        <taxon>Ascobolus</taxon>
    </lineage>
</organism>
<dbReference type="GO" id="GO:0032259">
    <property type="term" value="P:methylation"/>
    <property type="evidence" value="ECO:0007669"/>
    <property type="project" value="UniProtKB-KW"/>
</dbReference>